<keyword evidence="3" id="KW-0863">Zinc-finger</keyword>
<dbReference type="STRING" id="341454.A0A4S2MWL8"/>
<keyword evidence="4" id="KW-0862">Zinc</keyword>
<keyword evidence="5" id="KW-0805">Transcription regulation</keyword>
<keyword evidence="7" id="KW-0539">Nucleus</keyword>
<accession>A0A4S2MWL8</accession>
<feature type="compositionally biased region" description="Basic and acidic residues" evidence="8">
    <location>
        <begin position="78"/>
        <end position="89"/>
    </location>
</feature>
<protein>
    <recommendedName>
        <fullName evidence="9">DEUBAD domain-containing protein</fullName>
    </recommendedName>
</protein>
<name>A0A4S2MWL8_9PEZI</name>
<dbReference type="AlphaFoldDB" id="A0A4S2MWL8"/>
<dbReference type="EMBL" id="ML220121">
    <property type="protein sequence ID" value="TGZ81030.1"/>
    <property type="molecule type" value="Genomic_DNA"/>
</dbReference>
<feature type="domain" description="DEUBAD" evidence="9">
    <location>
        <begin position="290"/>
        <end position="409"/>
    </location>
</feature>
<evidence type="ECO:0000259" key="9">
    <source>
        <dbReference type="PROSITE" id="PS51916"/>
    </source>
</evidence>
<dbReference type="InParanoid" id="A0A4S2MWL8"/>
<feature type="region of interest" description="Disordered" evidence="8">
    <location>
        <begin position="78"/>
        <end position="279"/>
    </location>
</feature>
<feature type="compositionally biased region" description="Basic residues" evidence="8">
    <location>
        <begin position="181"/>
        <end position="203"/>
    </location>
</feature>
<feature type="compositionally biased region" description="Basic residues" evidence="8">
    <location>
        <begin position="259"/>
        <end position="275"/>
    </location>
</feature>
<dbReference type="OrthoDB" id="2289918at2759"/>
<feature type="compositionally biased region" description="Acidic residues" evidence="8">
    <location>
        <begin position="207"/>
        <end position="220"/>
    </location>
</feature>
<dbReference type="Proteomes" id="UP000298138">
    <property type="component" value="Unassembled WGS sequence"/>
</dbReference>
<evidence type="ECO:0000256" key="7">
    <source>
        <dbReference type="ARBA" id="ARBA00023242"/>
    </source>
</evidence>
<keyword evidence="2" id="KW-0479">Metal-binding</keyword>
<evidence type="ECO:0000256" key="3">
    <source>
        <dbReference type="ARBA" id="ARBA00022771"/>
    </source>
</evidence>
<evidence type="ECO:0000313" key="10">
    <source>
        <dbReference type="EMBL" id="TGZ81030.1"/>
    </source>
</evidence>
<dbReference type="GO" id="GO:0005634">
    <property type="term" value="C:nucleus"/>
    <property type="evidence" value="ECO:0007669"/>
    <property type="project" value="UniProtKB-SubCell"/>
</dbReference>
<evidence type="ECO:0000256" key="1">
    <source>
        <dbReference type="ARBA" id="ARBA00004123"/>
    </source>
</evidence>
<proteinExistence type="predicted"/>
<dbReference type="GO" id="GO:0008270">
    <property type="term" value="F:zinc ion binding"/>
    <property type="evidence" value="ECO:0007669"/>
    <property type="project" value="UniProtKB-KW"/>
</dbReference>
<evidence type="ECO:0000256" key="8">
    <source>
        <dbReference type="SAM" id="MobiDB-lite"/>
    </source>
</evidence>
<evidence type="ECO:0000256" key="4">
    <source>
        <dbReference type="ARBA" id="ARBA00022833"/>
    </source>
</evidence>
<dbReference type="Pfam" id="PF13919">
    <property type="entry name" value="ASXH"/>
    <property type="match status" value="1"/>
</dbReference>
<evidence type="ECO:0000313" key="11">
    <source>
        <dbReference type="Proteomes" id="UP000298138"/>
    </source>
</evidence>
<sequence>MVRATRSRKQVGDVVMESVEPLDKQANGRKSRKRGIEDAENEGETVMVMCTPAEADEIPTTGHESDTMEDIDAAESVRFEMKEEAKMDESIPSPPTQPTQPRRLISRLGDPGRKAKAGPETTDTQSTDEALEADLQFALTLSKSEVGIEDTEMKEQEMEESSTTAPSTATATASSTANSKRTNRGRGRNTRTTKRPPSRRKKKAADGDDDNDDDGDESDSDNAPPLPPPTQEPTRRSGRTRAPPSDPYNATLALEASRVKAKAPRKTGGGGRKKKMTDDELWTPENMATKNSPLTRIDPAQIFNQSFVENVLTPEQRTHLISLLPACDLLYPSTTDLSTADPNPTIDHSIWTSPAFKDALTQWKLDLSSGKYEPSYIAKGEAARQRRMAGDFDSWKDSQFELYWGQKQRLEHEAVAGETSKVKIQDMVKHGVFKTGDVFSMRRKFQGGVFVRKDARLVGINPENHTLSFTYPAGTAEWELGDVVNKTIEGVVNITALENTLCREHPDVPEKIPNGNAFKTIRIIRKGEDIGCVFDLRSRFYYQYLKGEEEGDG</sequence>
<organism evidence="10 11">
    <name type="scientific">Ascodesmis nigricans</name>
    <dbReference type="NCBI Taxonomy" id="341454"/>
    <lineage>
        <taxon>Eukaryota</taxon>
        <taxon>Fungi</taxon>
        <taxon>Dikarya</taxon>
        <taxon>Ascomycota</taxon>
        <taxon>Pezizomycotina</taxon>
        <taxon>Pezizomycetes</taxon>
        <taxon>Pezizales</taxon>
        <taxon>Ascodesmidaceae</taxon>
        <taxon>Ascodesmis</taxon>
    </lineage>
</organism>
<reference evidence="10 11" key="1">
    <citation type="submission" date="2019-04" db="EMBL/GenBank/DDBJ databases">
        <title>Comparative genomics and transcriptomics to analyze fruiting body development in filamentous ascomycetes.</title>
        <authorList>
            <consortium name="DOE Joint Genome Institute"/>
            <person name="Lutkenhaus R."/>
            <person name="Traeger S."/>
            <person name="Breuer J."/>
            <person name="Kuo A."/>
            <person name="Lipzen A."/>
            <person name="Pangilinan J."/>
            <person name="Dilworth D."/>
            <person name="Sandor L."/>
            <person name="Poggeler S."/>
            <person name="Barry K."/>
            <person name="Grigoriev I.V."/>
            <person name="Nowrousian M."/>
        </authorList>
    </citation>
    <scope>NUCLEOTIDE SEQUENCE [LARGE SCALE GENOMIC DNA]</scope>
    <source>
        <strain evidence="10 11">CBS 389.68</strain>
    </source>
</reference>
<keyword evidence="6" id="KW-0804">Transcription</keyword>
<dbReference type="InterPro" id="IPR028020">
    <property type="entry name" value="ASX_DEUBAD_dom"/>
</dbReference>
<feature type="compositionally biased region" description="Low complexity" evidence="8">
    <location>
        <begin position="161"/>
        <end position="177"/>
    </location>
</feature>
<dbReference type="PROSITE" id="PS51916">
    <property type="entry name" value="DEUBAD"/>
    <property type="match status" value="1"/>
</dbReference>
<feature type="region of interest" description="Disordered" evidence="8">
    <location>
        <begin position="1"/>
        <end position="46"/>
    </location>
</feature>
<evidence type="ECO:0000256" key="5">
    <source>
        <dbReference type="ARBA" id="ARBA00023015"/>
    </source>
</evidence>
<evidence type="ECO:0000256" key="6">
    <source>
        <dbReference type="ARBA" id="ARBA00023163"/>
    </source>
</evidence>
<keyword evidence="11" id="KW-1185">Reference proteome</keyword>
<feature type="region of interest" description="Disordered" evidence="8">
    <location>
        <begin position="54"/>
        <end position="73"/>
    </location>
</feature>
<dbReference type="InterPro" id="IPR044867">
    <property type="entry name" value="DEUBAD_dom"/>
</dbReference>
<gene>
    <name evidence="10" type="ORF">EX30DRAFT_395854</name>
</gene>
<evidence type="ECO:0000256" key="2">
    <source>
        <dbReference type="ARBA" id="ARBA00022723"/>
    </source>
</evidence>
<comment type="subcellular location">
    <subcellularLocation>
        <location evidence="1">Nucleus</location>
    </subcellularLocation>
</comment>